<accession>A0A165QL50</accession>
<dbReference type="InParanoid" id="A0A165QL50"/>
<proteinExistence type="predicted"/>
<sequence length="247" mass="28042">MPRGVLGNFKSEALKTFPVTVSVDDLRRLEKLERTYDYSIKVPVYEELADKYSHPFFSAQVGCMLLSLRANSLAIRRWQEAQLQLKDMGIQDSSLDSSLDLLAPEFERVAYAVLTRSKTFTFSQPWRNSSTHEYPSLSSLSLSRYNALRMRWEASTDAIRQRYMRRLCIETVHIEDVFLLSESSVEELVHRRVTDSVIVAAPQSALHSPEKIKNILTDTLAAYQSVLDLAADPSALIEPASALFMAF</sequence>
<name>A0A165QL50_EXIGL</name>
<evidence type="ECO:0000313" key="2">
    <source>
        <dbReference type="Proteomes" id="UP000077266"/>
    </source>
</evidence>
<dbReference type="Proteomes" id="UP000077266">
    <property type="component" value="Unassembled WGS sequence"/>
</dbReference>
<keyword evidence="2" id="KW-1185">Reference proteome</keyword>
<reference evidence="1 2" key="1">
    <citation type="journal article" date="2016" name="Mol. Biol. Evol.">
        <title>Comparative Genomics of Early-Diverging Mushroom-Forming Fungi Provides Insights into the Origins of Lignocellulose Decay Capabilities.</title>
        <authorList>
            <person name="Nagy L.G."/>
            <person name="Riley R."/>
            <person name="Tritt A."/>
            <person name="Adam C."/>
            <person name="Daum C."/>
            <person name="Floudas D."/>
            <person name="Sun H."/>
            <person name="Yadav J.S."/>
            <person name="Pangilinan J."/>
            <person name="Larsson K.H."/>
            <person name="Matsuura K."/>
            <person name="Barry K."/>
            <person name="Labutti K."/>
            <person name="Kuo R."/>
            <person name="Ohm R.A."/>
            <person name="Bhattacharya S.S."/>
            <person name="Shirouzu T."/>
            <person name="Yoshinaga Y."/>
            <person name="Martin F.M."/>
            <person name="Grigoriev I.V."/>
            <person name="Hibbett D.S."/>
        </authorList>
    </citation>
    <scope>NUCLEOTIDE SEQUENCE [LARGE SCALE GENOMIC DNA]</scope>
    <source>
        <strain evidence="1 2">HHB12029</strain>
    </source>
</reference>
<dbReference type="AlphaFoldDB" id="A0A165QL50"/>
<gene>
    <name evidence="1" type="ORF">EXIGLDRAFT_758097</name>
</gene>
<organism evidence="1 2">
    <name type="scientific">Exidia glandulosa HHB12029</name>
    <dbReference type="NCBI Taxonomy" id="1314781"/>
    <lineage>
        <taxon>Eukaryota</taxon>
        <taxon>Fungi</taxon>
        <taxon>Dikarya</taxon>
        <taxon>Basidiomycota</taxon>
        <taxon>Agaricomycotina</taxon>
        <taxon>Agaricomycetes</taxon>
        <taxon>Auriculariales</taxon>
        <taxon>Exidiaceae</taxon>
        <taxon>Exidia</taxon>
    </lineage>
</organism>
<dbReference type="EMBL" id="KV425882">
    <property type="protein sequence ID" value="KZW03772.1"/>
    <property type="molecule type" value="Genomic_DNA"/>
</dbReference>
<dbReference type="OrthoDB" id="439046at2759"/>
<evidence type="ECO:0000313" key="1">
    <source>
        <dbReference type="EMBL" id="KZW03772.1"/>
    </source>
</evidence>
<protein>
    <submittedName>
        <fullName evidence="1">Uncharacterized protein</fullName>
    </submittedName>
</protein>